<organism evidence="5 6">
    <name type="scientific">Lacticaseibacillus zeae DSM 20178 = KCTC 3804</name>
    <dbReference type="NCBI Taxonomy" id="1423816"/>
    <lineage>
        <taxon>Bacteria</taxon>
        <taxon>Bacillati</taxon>
        <taxon>Bacillota</taxon>
        <taxon>Bacilli</taxon>
        <taxon>Lactobacillales</taxon>
        <taxon>Lactobacillaceae</taxon>
        <taxon>Lacticaseibacillus</taxon>
    </lineage>
</organism>
<dbReference type="GO" id="GO:0003723">
    <property type="term" value="F:RNA binding"/>
    <property type="evidence" value="ECO:0007669"/>
    <property type="project" value="InterPro"/>
</dbReference>
<comment type="caution">
    <text evidence="5">The sequence shown here is derived from an EMBL/GenBank/DDBJ whole genome shotgun (WGS) entry which is preliminary data.</text>
</comment>
<dbReference type="EMBL" id="AZCT01000009">
    <property type="protein sequence ID" value="KRK12196.1"/>
    <property type="molecule type" value="Genomic_DNA"/>
</dbReference>
<dbReference type="InterPro" id="IPR050188">
    <property type="entry name" value="RluA_PseudoU_synthase"/>
</dbReference>
<accession>A0A0R1EZ96</accession>
<dbReference type="PANTHER" id="PTHR21600">
    <property type="entry name" value="MITOCHONDRIAL RNA PSEUDOURIDINE SYNTHASE"/>
    <property type="match status" value="1"/>
</dbReference>
<dbReference type="Pfam" id="PF00849">
    <property type="entry name" value="PseudoU_synth_2"/>
    <property type="match status" value="1"/>
</dbReference>
<comment type="catalytic activity">
    <reaction evidence="1">
        <text>a uridine in RNA = a pseudouridine in RNA</text>
        <dbReference type="Rhea" id="RHEA:48348"/>
        <dbReference type="Rhea" id="RHEA-COMP:12068"/>
        <dbReference type="Rhea" id="RHEA-COMP:12069"/>
        <dbReference type="ChEBI" id="CHEBI:65314"/>
        <dbReference type="ChEBI" id="CHEBI:65315"/>
    </reaction>
</comment>
<reference evidence="5 6" key="1">
    <citation type="journal article" date="2015" name="Genome Announc.">
        <title>Expanding the biotechnology potential of lactobacilli through comparative genomics of 213 strains and associated genera.</title>
        <authorList>
            <person name="Sun Z."/>
            <person name="Harris H.M."/>
            <person name="McCann A."/>
            <person name="Guo C."/>
            <person name="Argimon S."/>
            <person name="Zhang W."/>
            <person name="Yang X."/>
            <person name="Jeffery I.B."/>
            <person name="Cooney J.C."/>
            <person name="Kagawa T.F."/>
            <person name="Liu W."/>
            <person name="Song Y."/>
            <person name="Salvetti E."/>
            <person name="Wrobel A."/>
            <person name="Rasinkangas P."/>
            <person name="Parkhill J."/>
            <person name="Rea M.C."/>
            <person name="O'Sullivan O."/>
            <person name="Ritari J."/>
            <person name="Douillard F.P."/>
            <person name="Paul Ross R."/>
            <person name="Yang R."/>
            <person name="Briner A.E."/>
            <person name="Felis G.E."/>
            <person name="de Vos W.M."/>
            <person name="Barrangou R."/>
            <person name="Klaenhammer T.R."/>
            <person name="Caufield P.W."/>
            <person name="Cui Y."/>
            <person name="Zhang H."/>
            <person name="O'Toole P.W."/>
        </authorList>
    </citation>
    <scope>NUCLEOTIDE SEQUENCE [LARGE SCALE GENOMIC DNA]</scope>
    <source>
        <strain evidence="5 6">DSM 20178</strain>
    </source>
</reference>
<dbReference type="PANTHER" id="PTHR21600:SF35">
    <property type="entry name" value="PSEUDOURIDINE SYNTHASE"/>
    <property type="match status" value="1"/>
</dbReference>
<protein>
    <recommendedName>
        <fullName evidence="2">RNA pseudouridylate synthase</fullName>
    </recommendedName>
    <alternativeName>
        <fullName evidence="3">RNA-uridine isomerase</fullName>
    </alternativeName>
</protein>
<evidence type="ECO:0000313" key="6">
    <source>
        <dbReference type="Proteomes" id="UP000051984"/>
    </source>
</evidence>
<evidence type="ECO:0000256" key="1">
    <source>
        <dbReference type="ARBA" id="ARBA00000073"/>
    </source>
</evidence>
<evidence type="ECO:0000259" key="4">
    <source>
        <dbReference type="Pfam" id="PF00849"/>
    </source>
</evidence>
<evidence type="ECO:0000256" key="3">
    <source>
        <dbReference type="ARBA" id="ARBA00033164"/>
    </source>
</evidence>
<dbReference type="InterPro" id="IPR020103">
    <property type="entry name" value="PsdUridine_synth_cat_dom_sf"/>
</dbReference>
<dbReference type="GO" id="GO:0000455">
    <property type="term" value="P:enzyme-directed rRNA pseudouridine synthesis"/>
    <property type="evidence" value="ECO:0007669"/>
    <property type="project" value="TreeGrafter"/>
</dbReference>
<dbReference type="SUPFAM" id="SSF55120">
    <property type="entry name" value="Pseudouridine synthase"/>
    <property type="match status" value="1"/>
</dbReference>
<evidence type="ECO:0000313" key="5">
    <source>
        <dbReference type="EMBL" id="KRK12196.1"/>
    </source>
</evidence>
<proteinExistence type="predicted"/>
<dbReference type="GO" id="GO:0009982">
    <property type="term" value="F:pseudouridine synthase activity"/>
    <property type="evidence" value="ECO:0007669"/>
    <property type="project" value="InterPro"/>
</dbReference>
<dbReference type="PATRIC" id="fig|1423816.3.peg.3067"/>
<gene>
    <name evidence="5" type="ORF">FD51_GL002951</name>
</gene>
<dbReference type="eggNOG" id="COG0564">
    <property type="taxonomic scope" value="Bacteria"/>
</dbReference>
<sequence>MQTFQKIRSALRRRNAGHDEGKTMRYTFDSKATATTTVKRLLAKQGVSHRLFKKMLSDRLLWVDGQAVGNIAINAGQVVRFAIPTSETVTPEKVPLHVLYEDDNWLIVAKPANVTSVPGPHAPNHSLLNRIVWYLQQQDITEPQPAIITRLDRDTVGLVLAAKHPYAQGRFDQAQHATLEKHYVAVVSGQLKQSEGKIDAPIGLGADGIHRIITDVGQPALTRYKVLKMATNTLVDVQLLTGRTHQIRVHFASLGHPLIGDRLYGQPSTLIDHQALQATRLSFVDPFSKKQIHAALPIPSLFETLLNEK</sequence>
<dbReference type="Proteomes" id="UP000051984">
    <property type="component" value="Unassembled WGS sequence"/>
</dbReference>
<dbReference type="GO" id="GO:0140098">
    <property type="term" value="F:catalytic activity, acting on RNA"/>
    <property type="evidence" value="ECO:0007669"/>
    <property type="project" value="UniProtKB-ARBA"/>
</dbReference>
<dbReference type="AlphaFoldDB" id="A0A0R1EZ96"/>
<dbReference type="Gene3D" id="3.30.2350.10">
    <property type="entry name" value="Pseudouridine synthase"/>
    <property type="match status" value="1"/>
</dbReference>
<dbReference type="InterPro" id="IPR006145">
    <property type="entry name" value="PsdUridine_synth_RsuA/RluA"/>
</dbReference>
<name>A0A0R1EZ96_LACZE</name>
<dbReference type="CDD" id="cd02869">
    <property type="entry name" value="PseudoU_synth_RluA_like"/>
    <property type="match status" value="1"/>
</dbReference>
<feature type="domain" description="Pseudouridine synthase RsuA/RluA-like" evidence="4">
    <location>
        <begin position="104"/>
        <end position="253"/>
    </location>
</feature>
<evidence type="ECO:0000256" key="2">
    <source>
        <dbReference type="ARBA" id="ARBA00031870"/>
    </source>
</evidence>